<dbReference type="InterPro" id="IPR013083">
    <property type="entry name" value="Znf_RING/FYVE/PHD"/>
</dbReference>
<evidence type="ECO:0000256" key="4">
    <source>
        <dbReference type="PROSITE-ProRule" id="PRU00024"/>
    </source>
</evidence>
<dbReference type="PROSITE" id="PS00518">
    <property type="entry name" value="ZF_RING_1"/>
    <property type="match status" value="1"/>
</dbReference>
<feature type="domain" description="B box-type" evidence="6">
    <location>
        <begin position="250"/>
        <end position="292"/>
    </location>
</feature>
<dbReference type="Pfam" id="PF00643">
    <property type="entry name" value="zf-B_box"/>
    <property type="match status" value="1"/>
</dbReference>
<dbReference type="Pfam" id="PF00097">
    <property type="entry name" value="zf-C3HC4"/>
    <property type="match status" value="1"/>
</dbReference>
<dbReference type="SMART" id="SM00336">
    <property type="entry name" value="BBOX"/>
    <property type="match status" value="1"/>
</dbReference>
<dbReference type="KEGG" id="csol:105368950"/>
<feature type="domain" description="B box-type" evidence="6">
    <location>
        <begin position="198"/>
        <end position="243"/>
    </location>
</feature>
<sequence>MDKENKEEIRNKGAKETFIFGSWKCRNPRKIRIKPRDISSNELERDESIYINKDVNLQSNYQNNQNTLPSSSSIYNSFNIEEQNEINVTRRAISVYDQLHEQDFWCPRCNSKMEEPRLLPCLHSVCNNCVNEFMNKEYHGPFPLVDDSIRDAFQTYRPVEGCPICAFPLPKYGSPTPPPHYSLQHRLVVYAVRRRLSQRVICCDVCPEEVQATQHCSSCLCNLCRDCGAEHEGREPGHAVRPLWEARRIRRLAVCLAHPAQPLRFHCLACQQPTCRECVWLGEHRGHASEDAASAGTRAARQLEIVLRRARALLNSLLTEYDEQVFEPGPRSQTALDVARDSSIPRTCHFRSRSTISSHSKEARERIQEFSRLRRARYLIDAIFIGEDLIANGSDVEILSLKRIILKRLKFLGVAIDAQARLNNSTNKSSYRALHSGIYHCCTFCSSGGKKEAICACSGTMPGGYRGCGHGHPGHPGIHHWSCCGSIYRDGICLLPRKRTFKIRL</sequence>
<dbReference type="SUPFAM" id="SSF57845">
    <property type="entry name" value="B-box zinc-binding domain"/>
    <property type="match status" value="1"/>
</dbReference>
<gene>
    <name evidence="8" type="primary">LOC105368950</name>
</gene>
<dbReference type="InterPro" id="IPR001841">
    <property type="entry name" value="Znf_RING"/>
</dbReference>
<dbReference type="InterPro" id="IPR047153">
    <property type="entry name" value="TRIM45/56/19-like"/>
</dbReference>
<dbReference type="PROSITE" id="PS50119">
    <property type="entry name" value="ZF_BBOX"/>
    <property type="match status" value="2"/>
</dbReference>
<name>A0AAJ7E3F7_9HYME</name>
<dbReference type="PANTHER" id="PTHR25462:SF296">
    <property type="entry name" value="MEIOTIC P26, ISOFORM F"/>
    <property type="match status" value="1"/>
</dbReference>
<dbReference type="InterPro" id="IPR017907">
    <property type="entry name" value="Znf_RING_CS"/>
</dbReference>
<dbReference type="PROSITE" id="PS50089">
    <property type="entry name" value="ZF_RING_2"/>
    <property type="match status" value="1"/>
</dbReference>
<evidence type="ECO:0000313" key="8">
    <source>
        <dbReference type="RefSeq" id="XP_011506442.1"/>
    </source>
</evidence>
<dbReference type="InterPro" id="IPR018957">
    <property type="entry name" value="Znf_C3HC4_RING-type"/>
</dbReference>
<dbReference type="SMART" id="SM00184">
    <property type="entry name" value="RING"/>
    <property type="match status" value="1"/>
</dbReference>
<evidence type="ECO:0000256" key="2">
    <source>
        <dbReference type="ARBA" id="ARBA00022771"/>
    </source>
</evidence>
<evidence type="ECO:0000256" key="3">
    <source>
        <dbReference type="ARBA" id="ARBA00022833"/>
    </source>
</evidence>
<feature type="domain" description="RING-type" evidence="5">
    <location>
        <begin position="106"/>
        <end position="165"/>
    </location>
</feature>
<evidence type="ECO:0000259" key="5">
    <source>
        <dbReference type="PROSITE" id="PS50089"/>
    </source>
</evidence>
<dbReference type="GO" id="GO:0005634">
    <property type="term" value="C:nucleus"/>
    <property type="evidence" value="ECO:0007669"/>
    <property type="project" value="UniProtKB-ARBA"/>
</dbReference>
<keyword evidence="3" id="KW-0862">Zinc</keyword>
<dbReference type="RefSeq" id="XP_011506442.1">
    <property type="nucleotide sequence ID" value="XM_011508140.1"/>
</dbReference>
<evidence type="ECO:0000256" key="1">
    <source>
        <dbReference type="ARBA" id="ARBA00022723"/>
    </source>
</evidence>
<proteinExistence type="predicted"/>
<keyword evidence="1" id="KW-0479">Metal-binding</keyword>
<dbReference type="GeneID" id="105368950"/>
<keyword evidence="2 4" id="KW-0863">Zinc-finger</keyword>
<dbReference type="Gene3D" id="3.30.160.60">
    <property type="entry name" value="Classic Zinc Finger"/>
    <property type="match status" value="1"/>
</dbReference>
<accession>A0AAJ7E3F7</accession>
<dbReference type="Proteomes" id="UP000695007">
    <property type="component" value="Unplaced"/>
</dbReference>
<evidence type="ECO:0000259" key="6">
    <source>
        <dbReference type="PROSITE" id="PS50119"/>
    </source>
</evidence>
<keyword evidence="7" id="KW-1185">Reference proteome</keyword>
<dbReference type="Gene3D" id="3.30.40.10">
    <property type="entry name" value="Zinc/RING finger domain, C3HC4 (zinc finger)"/>
    <property type="match status" value="1"/>
</dbReference>
<dbReference type="InterPro" id="IPR000315">
    <property type="entry name" value="Znf_B-box"/>
</dbReference>
<organism evidence="7 8">
    <name type="scientific">Ceratosolen solmsi marchali</name>
    <dbReference type="NCBI Taxonomy" id="326594"/>
    <lineage>
        <taxon>Eukaryota</taxon>
        <taxon>Metazoa</taxon>
        <taxon>Ecdysozoa</taxon>
        <taxon>Arthropoda</taxon>
        <taxon>Hexapoda</taxon>
        <taxon>Insecta</taxon>
        <taxon>Pterygota</taxon>
        <taxon>Neoptera</taxon>
        <taxon>Endopterygota</taxon>
        <taxon>Hymenoptera</taxon>
        <taxon>Apocrita</taxon>
        <taxon>Proctotrupomorpha</taxon>
        <taxon>Chalcidoidea</taxon>
        <taxon>Agaonidae</taxon>
        <taxon>Agaoninae</taxon>
        <taxon>Ceratosolen</taxon>
    </lineage>
</organism>
<dbReference type="GO" id="GO:0008270">
    <property type="term" value="F:zinc ion binding"/>
    <property type="evidence" value="ECO:0007669"/>
    <property type="project" value="UniProtKB-KW"/>
</dbReference>
<dbReference type="PANTHER" id="PTHR25462">
    <property type="entry name" value="BONUS, ISOFORM C-RELATED"/>
    <property type="match status" value="1"/>
</dbReference>
<dbReference type="AlphaFoldDB" id="A0AAJ7E3F7"/>
<reference evidence="8" key="1">
    <citation type="submission" date="2025-08" db="UniProtKB">
        <authorList>
            <consortium name="RefSeq"/>
        </authorList>
    </citation>
    <scope>IDENTIFICATION</scope>
</reference>
<dbReference type="SUPFAM" id="SSF57850">
    <property type="entry name" value="RING/U-box"/>
    <property type="match status" value="1"/>
</dbReference>
<evidence type="ECO:0000313" key="7">
    <source>
        <dbReference type="Proteomes" id="UP000695007"/>
    </source>
</evidence>
<protein>
    <submittedName>
        <fullName evidence="8">Tripartite motif-containing protein 45 isoform X1</fullName>
    </submittedName>
</protein>